<evidence type="ECO:0000256" key="6">
    <source>
        <dbReference type="ARBA" id="ARBA00022692"/>
    </source>
</evidence>
<dbReference type="OrthoDB" id="65864at2157"/>
<evidence type="ECO:0000313" key="14">
    <source>
        <dbReference type="EMBL" id="TSD16144.1"/>
    </source>
</evidence>
<sequence>MRAALRVAVVIGLIQGVFEWLPVSSEGNVALYLTVVEGRPETAAVQYALFLHAGTALAAALYYRGEILAVLRTLPRWRPGGAFADRERADCSFLAVATLVSGGVGIVAYLALEAVVSAVAGGAFVTLVGLLLVGTGLVQRAANRGGAARADGGTPAEAEDATPAAGPGTALGERERGTLPDALLVGALQGLAILPGVSRSGTTVSALLLRGYRAEAAFRLSFLLSIPAAVGAGLLVVLDTGVSGVEPLAAALALGTSAVVGYATIDGLLRVVQRIAFWLVCLVLGGLAVVGGLLAGVV</sequence>
<gene>
    <name evidence="14" type="ORF">DP107_02945</name>
</gene>
<dbReference type="InParanoid" id="A0A554NFH9"/>
<evidence type="ECO:0000256" key="4">
    <source>
        <dbReference type="ARBA" id="ARBA00021581"/>
    </source>
</evidence>
<evidence type="ECO:0000256" key="12">
    <source>
        <dbReference type="SAM" id="MobiDB-lite"/>
    </source>
</evidence>
<feature type="transmembrane region" description="Helical" evidence="13">
    <location>
        <begin position="49"/>
        <end position="71"/>
    </location>
</feature>
<evidence type="ECO:0000256" key="3">
    <source>
        <dbReference type="ARBA" id="ARBA00012374"/>
    </source>
</evidence>
<comment type="catalytic activity">
    <reaction evidence="11">
        <text>di-trans,octa-cis-undecaprenyl diphosphate + H2O = di-trans,octa-cis-undecaprenyl phosphate + phosphate + H(+)</text>
        <dbReference type="Rhea" id="RHEA:28094"/>
        <dbReference type="ChEBI" id="CHEBI:15377"/>
        <dbReference type="ChEBI" id="CHEBI:15378"/>
        <dbReference type="ChEBI" id="CHEBI:43474"/>
        <dbReference type="ChEBI" id="CHEBI:58405"/>
        <dbReference type="ChEBI" id="CHEBI:60392"/>
        <dbReference type="EC" id="3.6.1.27"/>
    </reaction>
</comment>
<comment type="subcellular location">
    <subcellularLocation>
        <location evidence="1">Cell membrane</location>
        <topology evidence="1">Multi-pass membrane protein</topology>
    </subcellularLocation>
</comment>
<dbReference type="PANTHER" id="PTHR30622:SF2">
    <property type="entry name" value="UNDECAPRENYL-DIPHOSPHATASE"/>
    <property type="match status" value="1"/>
</dbReference>
<dbReference type="GO" id="GO:0005886">
    <property type="term" value="C:plasma membrane"/>
    <property type="evidence" value="ECO:0007669"/>
    <property type="project" value="UniProtKB-SubCell"/>
</dbReference>
<comment type="caution">
    <text evidence="14">The sequence shown here is derived from an EMBL/GenBank/DDBJ whole genome shotgun (WGS) entry which is preliminary data.</text>
</comment>
<dbReference type="Pfam" id="PF02673">
    <property type="entry name" value="BacA"/>
    <property type="match status" value="1"/>
</dbReference>
<evidence type="ECO:0000256" key="13">
    <source>
        <dbReference type="SAM" id="Phobius"/>
    </source>
</evidence>
<dbReference type="RefSeq" id="WP_144260625.1">
    <property type="nucleotide sequence ID" value="NZ_QMDX01000001.1"/>
</dbReference>
<dbReference type="PANTHER" id="PTHR30622">
    <property type="entry name" value="UNDECAPRENYL-DIPHOSPHATASE"/>
    <property type="match status" value="1"/>
</dbReference>
<feature type="region of interest" description="Disordered" evidence="12">
    <location>
        <begin position="148"/>
        <end position="172"/>
    </location>
</feature>
<dbReference type="InterPro" id="IPR003824">
    <property type="entry name" value="UppP"/>
</dbReference>
<evidence type="ECO:0000256" key="2">
    <source>
        <dbReference type="ARBA" id="ARBA00010621"/>
    </source>
</evidence>
<feature type="compositionally biased region" description="Low complexity" evidence="12">
    <location>
        <begin position="148"/>
        <end position="171"/>
    </location>
</feature>
<feature type="transmembrane region" description="Helical" evidence="13">
    <location>
        <begin position="92"/>
        <end position="112"/>
    </location>
</feature>
<dbReference type="EMBL" id="QMDX01000001">
    <property type="protein sequence ID" value="TSD16144.1"/>
    <property type="molecule type" value="Genomic_DNA"/>
</dbReference>
<feature type="transmembrane region" description="Helical" evidence="13">
    <location>
        <begin position="248"/>
        <end position="269"/>
    </location>
</feature>
<reference evidence="14 15" key="1">
    <citation type="submission" date="2018-06" db="EMBL/GenBank/DDBJ databases">
        <title>Natronomonas sp. F16-60 a new haloarchaeon isolated from a solar saltern of Isla Cristina, Huelva, Spain.</title>
        <authorList>
            <person name="Duran-Viseras A."/>
            <person name="Sanchez-Porro C."/>
            <person name="Ventosa A."/>
        </authorList>
    </citation>
    <scope>NUCLEOTIDE SEQUENCE [LARGE SCALE GENOMIC DNA]</scope>
    <source>
        <strain evidence="14 15">F16-60</strain>
    </source>
</reference>
<dbReference type="Proteomes" id="UP000319894">
    <property type="component" value="Unassembled WGS sequence"/>
</dbReference>
<keyword evidence="9 13" id="KW-0472">Membrane</keyword>
<keyword evidence="7" id="KW-0378">Hydrolase</keyword>
<dbReference type="EC" id="3.6.1.27" evidence="3"/>
<evidence type="ECO:0000256" key="10">
    <source>
        <dbReference type="ARBA" id="ARBA00032707"/>
    </source>
</evidence>
<comment type="similarity">
    <text evidence="2">Belongs to the UppP family.</text>
</comment>
<dbReference type="GO" id="GO:0050380">
    <property type="term" value="F:undecaprenyl-diphosphatase activity"/>
    <property type="evidence" value="ECO:0007669"/>
    <property type="project" value="UniProtKB-EC"/>
</dbReference>
<keyword evidence="15" id="KW-1185">Reference proteome</keyword>
<proteinExistence type="inferred from homology"/>
<evidence type="ECO:0000313" key="15">
    <source>
        <dbReference type="Proteomes" id="UP000319894"/>
    </source>
</evidence>
<evidence type="ECO:0000256" key="1">
    <source>
        <dbReference type="ARBA" id="ARBA00004651"/>
    </source>
</evidence>
<feature type="transmembrane region" description="Helical" evidence="13">
    <location>
        <begin position="276"/>
        <end position="297"/>
    </location>
</feature>
<evidence type="ECO:0000256" key="7">
    <source>
        <dbReference type="ARBA" id="ARBA00022801"/>
    </source>
</evidence>
<evidence type="ECO:0000256" key="11">
    <source>
        <dbReference type="ARBA" id="ARBA00047594"/>
    </source>
</evidence>
<evidence type="ECO:0000256" key="5">
    <source>
        <dbReference type="ARBA" id="ARBA00022475"/>
    </source>
</evidence>
<evidence type="ECO:0000256" key="9">
    <source>
        <dbReference type="ARBA" id="ARBA00023136"/>
    </source>
</evidence>
<keyword evidence="6 13" id="KW-0812">Transmembrane</keyword>
<dbReference type="AlphaFoldDB" id="A0A554NFH9"/>
<evidence type="ECO:0000256" key="8">
    <source>
        <dbReference type="ARBA" id="ARBA00022989"/>
    </source>
</evidence>
<keyword evidence="8 13" id="KW-1133">Transmembrane helix</keyword>
<name>A0A554NFH9_9EURY</name>
<organism evidence="14 15">
    <name type="scientific">Haloglomus irregulare</name>
    <dbReference type="NCBI Taxonomy" id="2234134"/>
    <lineage>
        <taxon>Archaea</taxon>
        <taxon>Methanobacteriati</taxon>
        <taxon>Methanobacteriota</taxon>
        <taxon>Stenosarchaea group</taxon>
        <taxon>Halobacteria</taxon>
        <taxon>Halobacteriales</taxon>
        <taxon>Natronomonadaceae</taxon>
        <taxon>Haloglomus</taxon>
    </lineage>
</organism>
<accession>A0A554NFH9</accession>
<protein>
    <recommendedName>
        <fullName evidence="4">Undecaprenyl-diphosphatase</fullName>
        <ecNumber evidence="3">3.6.1.27</ecNumber>
    </recommendedName>
    <alternativeName>
        <fullName evidence="10">Undecaprenyl pyrophosphate phosphatase</fullName>
    </alternativeName>
</protein>
<feature type="transmembrane region" description="Helical" evidence="13">
    <location>
        <begin position="118"/>
        <end position="138"/>
    </location>
</feature>
<keyword evidence="5" id="KW-1003">Cell membrane</keyword>
<feature type="transmembrane region" description="Helical" evidence="13">
    <location>
        <begin position="216"/>
        <end position="236"/>
    </location>
</feature>